<reference evidence="6 7" key="1">
    <citation type="journal article" date="2019" name="G3 (Bethesda)">
        <title>Sequencing of a Wild Apple (Malus baccata) Genome Unravels the Differences Between Cultivated and Wild Apple Species Regarding Disease Resistance and Cold Tolerance.</title>
        <authorList>
            <person name="Chen X."/>
        </authorList>
    </citation>
    <scope>NUCLEOTIDE SEQUENCE [LARGE SCALE GENOMIC DNA]</scope>
    <source>
        <strain evidence="7">cv. Shandingzi</strain>
        <tissue evidence="6">Leaves</tissue>
    </source>
</reference>
<protein>
    <recommendedName>
        <fullName evidence="5">Bulb-type lectin domain-containing protein</fullName>
    </recommendedName>
</protein>
<evidence type="ECO:0000313" key="7">
    <source>
        <dbReference type="Proteomes" id="UP000315295"/>
    </source>
</evidence>
<accession>A0A540KSM1</accession>
<dbReference type="STRING" id="106549.A0A540KSM1"/>
<dbReference type="PANTHER" id="PTHR32444">
    <property type="entry name" value="BULB-TYPE LECTIN DOMAIN-CONTAINING PROTEIN"/>
    <property type="match status" value="1"/>
</dbReference>
<feature type="transmembrane region" description="Helical" evidence="4">
    <location>
        <begin position="222"/>
        <end position="244"/>
    </location>
</feature>
<evidence type="ECO:0000256" key="2">
    <source>
        <dbReference type="ARBA" id="ARBA00023157"/>
    </source>
</evidence>
<dbReference type="SUPFAM" id="SSF51110">
    <property type="entry name" value="alpha-D-mannose-specific plant lectins"/>
    <property type="match status" value="1"/>
</dbReference>
<dbReference type="Proteomes" id="UP000315295">
    <property type="component" value="Unassembled WGS sequence"/>
</dbReference>
<evidence type="ECO:0000256" key="3">
    <source>
        <dbReference type="ARBA" id="ARBA00023180"/>
    </source>
</evidence>
<keyword evidence="2" id="KW-1015">Disulfide bond</keyword>
<proteinExistence type="predicted"/>
<keyword evidence="4" id="KW-0472">Membrane</keyword>
<organism evidence="6 7">
    <name type="scientific">Malus baccata</name>
    <name type="common">Siberian crab apple</name>
    <name type="synonym">Pyrus baccata</name>
    <dbReference type="NCBI Taxonomy" id="106549"/>
    <lineage>
        <taxon>Eukaryota</taxon>
        <taxon>Viridiplantae</taxon>
        <taxon>Streptophyta</taxon>
        <taxon>Embryophyta</taxon>
        <taxon>Tracheophyta</taxon>
        <taxon>Spermatophyta</taxon>
        <taxon>Magnoliopsida</taxon>
        <taxon>eudicotyledons</taxon>
        <taxon>Gunneridae</taxon>
        <taxon>Pentapetalae</taxon>
        <taxon>rosids</taxon>
        <taxon>fabids</taxon>
        <taxon>Rosales</taxon>
        <taxon>Rosaceae</taxon>
        <taxon>Amygdaloideae</taxon>
        <taxon>Maleae</taxon>
        <taxon>Malus</taxon>
    </lineage>
</organism>
<name>A0A540KSM1_MALBA</name>
<evidence type="ECO:0000259" key="5">
    <source>
        <dbReference type="PROSITE" id="PS50927"/>
    </source>
</evidence>
<sequence length="265" mass="29807">MNRHLGIWYINIPSKVLWTATRNSPLTDLYGKLAIGTNGNLVLLNRNASSIWSLNVSTTPKTRVTQLLDSGNLVLKENTSSVGTYVWQSFDNPFDTLLLSMKISWNINTGSERHLTSRKSIDDPSTSDFSYKIDMKGLPQLVVVTGASAIKYQTRPRNGVRFSGLPAPADSIFNTVMELHEHEWYYNVAASQLRLDQFGSLQRLVLNVGEAQDEMLYFHYQMIHVTIMDTVVLIVFVEIGIPYVSQGSLRGFKKNGNFLMEPVDA</sequence>
<keyword evidence="4" id="KW-0812">Transmembrane</keyword>
<feature type="domain" description="Bulb-type lectin" evidence="5">
    <location>
        <begin position="1"/>
        <end position="88"/>
    </location>
</feature>
<evidence type="ECO:0000256" key="1">
    <source>
        <dbReference type="ARBA" id="ARBA00022729"/>
    </source>
</evidence>
<keyword evidence="1" id="KW-0732">Signal</keyword>
<evidence type="ECO:0000313" key="6">
    <source>
        <dbReference type="EMBL" id="TQD77139.1"/>
    </source>
</evidence>
<comment type="caution">
    <text evidence="6">The sequence shown here is derived from an EMBL/GenBank/DDBJ whole genome shotgun (WGS) entry which is preliminary data.</text>
</comment>
<dbReference type="Pfam" id="PF01453">
    <property type="entry name" value="B_lectin"/>
    <property type="match status" value="1"/>
</dbReference>
<dbReference type="CDD" id="cd00028">
    <property type="entry name" value="B_lectin"/>
    <property type="match status" value="1"/>
</dbReference>
<keyword evidence="4" id="KW-1133">Transmembrane helix</keyword>
<dbReference type="SMART" id="SM00108">
    <property type="entry name" value="B_lectin"/>
    <property type="match status" value="1"/>
</dbReference>
<gene>
    <name evidence="6" type="ORF">C1H46_037323</name>
</gene>
<dbReference type="PROSITE" id="PS50927">
    <property type="entry name" value="BULB_LECTIN"/>
    <property type="match status" value="1"/>
</dbReference>
<dbReference type="InterPro" id="IPR001480">
    <property type="entry name" value="Bulb-type_lectin_dom"/>
</dbReference>
<dbReference type="EMBL" id="VIEB01000981">
    <property type="protein sequence ID" value="TQD77139.1"/>
    <property type="molecule type" value="Genomic_DNA"/>
</dbReference>
<evidence type="ECO:0000256" key="4">
    <source>
        <dbReference type="SAM" id="Phobius"/>
    </source>
</evidence>
<dbReference type="InterPro" id="IPR036426">
    <property type="entry name" value="Bulb-type_lectin_dom_sf"/>
</dbReference>
<dbReference type="AlphaFoldDB" id="A0A540KSM1"/>
<dbReference type="PANTHER" id="PTHR32444:SF118">
    <property type="entry name" value="OS09G0551150 PROTEIN"/>
    <property type="match status" value="1"/>
</dbReference>
<keyword evidence="3" id="KW-0325">Glycoprotein</keyword>
<dbReference type="Gene3D" id="2.90.10.10">
    <property type="entry name" value="Bulb-type lectin domain"/>
    <property type="match status" value="1"/>
</dbReference>
<keyword evidence="7" id="KW-1185">Reference proteome</keyword>